<gene>
    <name evidence="2" type="ORF">JY651_47275</name>
</gene>
<evidence type="ECO:0000313" key="3">
    <source>
        <dbReference type="Proteomes" id="UP000662747"/>
    </source>
</evidence>
<dbReference type="RefSeq" id="WP_206724204.1">
    <property type="nucleotide sequence ID" value="NZ_CP071090.1"/>
</dbReference>
<dbReference type="EMBL" id="CP071090">
    <property type="protein sequence ID" value="QSQ22629.1"/>
    <property type="molecule type" value="Genomic_DNA"/>
</dbReference>
<feature type="compositionally biased region" description="Low complexity" evidence="1">
    <location>
        <begin position="28"/>
        <end position="41"/>
    </location>
</feature>
<accession>A0ABX7NW94</accession>
<evidence type="ECO:0008006" key="4">
    <source>
        <dbReference type="Google" id="ProtNLM"/>
    </source>
</evidence>
<reference evidence="2 3" key="1">
    <citation type="submission" date="2021-02" db="EMBL/GenBank/DDBJ databases">
        <title>De Novo genome assembly of isolated myxobacteria.</title>
        <authorList>
            <person name="Stevens D.C."/>
        </authorList>
    </citation>
    <scope>NUCLEOTIDE SEQUENCE [LARGE SCALE GENOMIC DNA]</scope>
    <source>
        <strain evidence="3">SCPEA02</strain>
    </source>
</reference>
<name>A0ABX7NW94_9BACT</name>
<evidence type="ECO:0000256" key="1">
    <source>
        <dbReference type="SAM" id="MobiDB-lite"/>
    </source>
</evidence>
<proteinExistence type="predicted"/>
<organism evidence="2 3">
    <name type="scientific">Pyxidicoccus parkwayensis</name>
    <dbReference type="NCBI Taxonomy" id="2813578"/>
    <lineage>
        <taxon>Bacteria</taxon>
        <taxon>Pseudomonadati</taxon>
        <taxon>Myxococcota</taxon>
        <taxon>Myxococcia</taxon>
        <taxon>Myxococcales</taxon>
        <taxon>Cystobacterineae</taxon>
        <taxon>Myxococcaceae</taxon>
        <taxon>Pyxidicoccus</taxon>
    </lineage>
</organism>
<protein>
    <recommendedName>
        <fullName evidence="4">Lipoprotein</fullName>
    </recommendedName>
</protein>
<dbReference type="PROSITE" id="PS51257">
    <property type="entry name" value="PROKAR_LIPOPROTEIN"/>
    <property type="match status" value="1"/>
</dbReference>
<sequence length="97" mass="11126">MRPWLIVVSLLGLVACEEQQAPEPQKTPEPQQAPESQQEPEVMPAPYPVQTVQTLRGPVECDDEWGCSCLKHTTQESCRKNKRPCFWHEDQCKATYE</sequence>
<dbReference type="Proteomes" id="UP000662747">
    <property type="component" value="Chromosome"/>
</dbReference>
<feature type="region of interest" description="Disordered" evidence="1">
    <location>
        <begin position="19"/>
        <end position="44"/>
    </location>
</feature>
<keyword evidence="3" id="KW-1185">Reference proteome</keyword>
<evidence type="ECO:0000313" key="2">
    <source>
        <dbReference type="EMBL" id="QSQ22629.1"/>
    </source>
</evidence>